<dbReference type="InterPro" id="IPR032710">
    <property type="entry name" value="NTF2-like_dom_sf"/>
</dbReference>
<dbReference type="InterPro" id="IPR037401">
    <property type="entry name" value="SnoaL-like"/>
</dbReference>
<dbReference type="Pfam" id="PF12680">
    <property type="entry name" value="SnoaL_2"/>
    <property type="match status" value="1"/>
</dbReference>
<comment type="caution">
    <text evidence="2">The sequence shown here is derived from an EMBL/GenBank/DDBJ whole genome shotgun (WGS) entry which is preliminary data.</text>
</comment>
<dbReference type="SUPFAM" id="SSF54427">
    <property type="entry name" value="NTF2-like"/>
    <property type="match status" value="1"/>
</dbReference>
<keyword evidence="4" id="KW-1185">Reference proteome</keyword>
<dbReference type="AlphaFoldDB" id="A0AAV9Z8C7"/>
<dbReference type="Proteomes" id="UP001362999">
    <property type="component" value="Unassembled WGS sequence"/>
</dbReference>
<reference evidence="2 4" key="1">
    <citation type="journal article" date="2024" name="J Genomics">
        <title>Draft genome sequencing and assembly of Favolaschia claudopus CIRM-BRFM 2984 isolated from oak limbs.</title>
        <authorList>
            <person name="Navarro D."/>
            <person name="Drula E."/>
            <person name="Chaduli D."/>
            <person name="Cazenave R."/>
            <person name="Ahrendt S."/>
            <person name="Wang J."/>
            <person name="Lipzen A."/>
            <person name="Daum C."/>
            <person name="Barry K."/>
            <person name="Grigoriev I.V."/>
            <person name="Favel A."/>
            <person name="Rosso M.N."/>
            <person name="Martin F."/>
        </authorList>
    </citation>
    <scope>NUCLEOTIDE SEQUENCE [LARGE SCALE GENOMIC DNA]</scope>
    <source>
        <strain evidence="2 4">CIRM-BRFM 2984</strain>
    </source>
</reference>
<feature type="domain" description="SnoaL-like" evidence="1">
    <location>
        <begin position="13"/>
        <end position="121"/>
    </location>
</feature>
<sequence length="137" mass="15722">MASIQTKQLETANAFLSCYNAHDVEGLAELFAPGFTYELFPASLPAPEGKFKRNKEETLGLFKHAWEEMFETMVYLPPMDVIQGEDAVVWHLKSDGTMKNGKKYNNEYMITLRFSGERIVYMKEFVDTKYVVDLFAA</sequence>
<evidence type="ECO:0000313" key="2">
    <source>
        <dbReference type="EMBL" id="KAK6974432.1"/>
    </source>
</evidence>
<name>A0AAV9Z8C7_9AGAR</name>
<evidence type="ECO:0000313" key="4">
    <source>
        <dbReference type="Proteomes" id="UP001362999"/>
    </source>
</evidence>
<evidence type="ECO:0000259" key="1">
    <source>
        <dbReference type="Pfam" id="PF12680"/>
    </source>
</evidence>
<dbReference type="EMBL" id="JAWWNJ010000116">
    <property type="protein sequence ID" value="KAK6991650.1"/>
    <property type="molecule type" value="Genomic_DNA"/>
</dbReference>
<proteinExistence type="predicted"/>
<dbReference type="EMBL" id="JAWWNJ010000184">
    <property type="protein sequence ID" value="KAK6974432.1"/>
    <property type="molecule type" value="Genomic_DNA"/>
</dbReference>
<accession>A0AAV9Z8C7</accession>
<dbReference type="Gene3D" id="3.10.450.50">
    <property type="match status" value="1"/>
</dbReference>
<protein>
    <recommendedName>
        <fullName evidence="1">SnoaL-like domain-containing protein</fullName>
    </recommendedName>
</protein>
<organism evidence="2 4">
    <name type="scientific">Favolaschia claudopus</name>
    <dbReference type="NCBI Taxonomy" id="2862362"/>
    <lineage>
        <taxon>Eukaryota</taxon>
        <taxon>Fungi</taxon>
        <taxon>Dikarya</taxon>
        <taxon>Basidiomycota</taxon>
        <taxon>Agaricomycotina</taxon>
        <taxon>Agaricomycetes</taxon>
        <taxon>Agaricomycetidae</taxon>
        <taxon>Agaricales</taxon>
        <taxon>Marasmiineae</taxon>
        <taxon>Mycenaceae</taxon>
        <taxon>Favolaschia</taxon>
    </lineage>
</organism>
<evidence type="ECO:0000313" key="3">
    <source>
        <dbReference type="EMBL" id="KAK6991650.1"/>
    </source>
</evidence>
<gene>
    <name evidence="2" type="ORF">R3P38DRAFT_2584195</name>
    <name evidence="3" type="ORF">R3P38DRAFT_3331677</name>
</gene>